<protein>
    <submittedName>
        <fullName evidence="2">Uncharacterized protein</fullName>
    </submittedName>
</protein>
<sequence>MINDENETYPADVGNPEPREHRQPRSEPPGYSRDPTRHRAAGCRRRRPASRALIAMRLTPPSLHVTVNYRNKTTAFLVEDTATRDTHRQHSPVRGEISQAAAANRKQTPTGPPEASRRHGSSSPTSPSEPELRRGLWHVTYPDRRLCFSARSPPLTPLTGCYEKENVSDLTSVFLTPPLQPPTDDIRGSDSVKLT</sequence>
<dbReference type="EMBL" id="CADEAL010000703">
    <property type="protein sequence ID" value="CAB1424077.1"/>
    <property type="molecule type" value="Genomic_DNA"/>
</dbReference>
<keyword evidence="3" id="KW-1185">Reference proteome</keyword>
<feature type="region of interest" description="Disordered" evidence="1">
    <location>
        <begin position="1"/>
        <end position="55"/>
    </location>
</feature>
<feature type="compositionally biased region" description="Basic and acidic residues" evidence="1">
    <location>
        <begin position="184"/>
        <end position="195"/>
    </location>
</feature>
<feature type="region of interest" description="Disordered" evidence="1">
    <location>
        <begin position="80"/>
        <end position="134"/>
    </location>
</feature>
<dbReference type="Proteomes" id="UP001153269">
    <property type="component" value="Unassembled WGS sequence"/>
</dbReference>
<name>A0A9N7U4Z2_PLEPL</name>
<gene>
    <name evidence="2" type="ORF">PLEPLA_LOCUS11998</name>
</gene>
<organism evidence="2 3">
    <name type="scientific">Pleuronectes platessa</name>
    <name type="common">European plaice</name>
    <dbReference type="NCBI Taxonomy" id="8262"/>
    <lineage>
        <taxon>Eukaryota</taxon>
        <taxon>Metazoa</taxon>
        <taxon>Chordata</taxon>
        <taxon>Craniata</taxon>
        <taxon>Vertebrata</taxon>
        <taxon>Euteleostomi</taxon>
        <taxon>Actinopterygii</taxon>
        <taxon>Neopterygii</taxon>
        <taxon>Teleostei</taxon>
        <taxon>Neoteleostei</taxon>
        <taxon>Acanthomorphata</taxon>
        <taxon>Carangaria</taxon>
        <taxon>Pleuronectiformes</taxon>
        <taxon>Pleuronectoidei</taxon>
        <taxon>Pleuronectidae</taxon>
        <taxon>Pleuronectes</taxon>
    </lineage>
</organism>
<accession>A0A9N7U4Z2</accession>
<proteinExistence type="predicted"/>
<feature type="compositionally biased region" description="Basic residues" evidence="1">
    <location>
        <begin position="36"/>
        <end position="49"/>
    </location>
</feature>
<comment type="caution">
    <text evidence="2">The sequence shown here is derived from an EMBL/GenBank/DDBJ whole genome shotgun (WGS) entry which is preliminary data.</text>
</comment>
<evidence type="ECO:0000256" key="1">
    <source>
        <dbReference type="SAM" id="MobiDB-lite"/>
    </source>
</evidence>
<dbReference type="AlphaFoldDB" id="A0A9N7U4Z2"/>
<reference evidence="2" key="1">
    <citation type="submission" date="2020-03" db="EMBL/GenBank/DDBJ databases">
        <authorList>
            <person name="Weist P."/>
        </authorList>
    </citation>
    <scope>NUCLEOTIDE SEQUENCE</scope>
</reference>
<evidence type="ECO:0000313" key="3">
    <source>
        <dbReference type="Proteomes" id="UP001153269"/>
    </source>
</evidence>
<evidence type="ECO:0000313" key="2">
    <source>
        <dbReference type="EMBL" id="CAB1424077.1"/>
    </source>
</evidence>
<feature type="region of interest" description="Disordered" evidence="1">
    <location>
        <begin position="174"/>
        <end position="195"/>
    </location>
</feature>